<accession>A0A058ZDE6</accession>
<dbReference type="AlphaFoldDB" id="A0A058ZDE6"/>
<organism evidence="2">
    <name type="scientific">Fonticula alba</name>
    <name type="common">Slime mold</name>
    <dbReference type="NCBI Taxonomy" id="691883"/>
    <lineage>
        <taxon>Eukaryota</taxon>
        <taxon>Rotosphaerida</taxon>
        <taxon>Fonticulaceae</taxon>
        <taxon>Fonticula</taxon>
    </lineage>
</organism>
<evidence type="ECO:0000313" key="2">
    <source>
        <dbReference type="EMBL" id="KCV72440.1"/>
    </source>
</evidence>
<evidence type="ECO:0000313" key="3">
    <source>
        <dbReference type="Proteomes" id="UP000030693"/>
    </source>
</evidence>
<protein>
    <submittedName>
        <fullName evidence="2">Uncharacterized protein</fullName>
    </submittedName>
</protein>
<evidence type="ECO:0000256" key="1">
    <source>
        <dbReference type="SAM" id="MobiDB-lite"/>
    </source>
</evidence>
<dbReference type="EMBL" id="KB932201">
    <property type="protein sequence ID" value="KCV72440.1"/>
    <property type="molecule type" value="Genomic_DNA"/>
</dbReference>
<sequence length="255" mass="28830">MWSSNSRPSSPPLYLFSGSDLPSPPSASCRLAEAVLCSFETLDMESGDLPTNQPVSGSSLPFAEEDGLDYVLGFELWFQKDYETGSEAKDKMKTFFHELEAKLPVQDYPIETLDDVARELEQMFRQADRQLLVVQLESTKWWREYRVRKGGEPISKGVSAGTPAVPVVVANDYYRTLGRLSGEEVITILQENHRSREGRPSPPPEDLNDRWTRASRMTPPPDFEAVMPWTVSEKLALVQVCREDQVNVDCEGWSH</sequence>
<feature type="region of interest" description="Disordered" evidence="1">
    <location>
        <begin position="191"/>
        <end position="218"/>
    </location>
</feature>
<proteinExistence type="predicted"/>
<dbReference type="Proteomes" id="UP000030693">
    <property type="component" value="Unassembled WGS sequence"/>
</dbReference>
<keyword evidence="3" id="KW-1185">Reference proteome</keyword>
<reference evidence="2" key="1">
    <citation type="submission" date="2013-04" db="EMBL/GenBank/DDBJ databases">
        <title>The Genome Sequence of Fonticula alba ATCC 38817.</title>
        <authorList>
            <consortium name="The Broad Institute Genomics Platform"/>
            <person name="Russ C."/>
            <person name="Cuomo C."/>
            <person name="Burger G."/>
            <person name="Gray M.W."/>
            <person name="Holland P.W.H."/>
            <person name="King N."/>
            <person name="Lang F.B.F."/>
            <person name="Roger A.J."/>
            <person name="Ruiz-Trillo I."/>
            <person name="Brown M."/>
            <person name="Walker B."/>
            <person name="Young S."/>
            <person name="Zeng Q."/>
            <person name="Gargeya S."/>
            <person name="Fitzgerald M."/>
            <person name="Haas B."/>
            <person name="Abouelleil A."/>
            <person name="Allen A.W."/>
            <person name="Alvarado L."/>
            <person name="Arachchi H.M."/>
            <person name="Berlin A.M."/>
            <person name="Chapman S.B."/>
            <person name="Gainer-Dewar J."/>
            <person name="Goldberg J."/>
            <person name="Griggs A."/>
            <person name="Gujja S."/>
            <person name="Hansen M."/>
            <person name="Howarth C."/>
            <person name="Imamovic A."/>
            <person name="Ireland A."/>
            <person name="Larimer J."/>
            <person name="McCowan C."/>
            <person name="Murphy C."/>
            <person name="Pearson M."/>
            <person name="Poon T.W."/>
            <person name="Priest M."/>
            <person name="Roberts A."/>
            <person name="Saif S."/>
            <person name="Shea T."/>
            <person name="Sisk P."/>
            <person name="Sykes S."/>
            <person name="Wortman J."/>
            <person name="Nusbaum C."/>
            <person name="Birren B."/>
        </authorList>
    </citation>
    <scope>NUCLEOTIDE SEQUENCE [LARGE SCALE GENOMIC DNA]</scope>
    <source>
        <strain evidence="2">ATCC 38817</strain>
    </source>
</reference>
<dbReference type="RefSeq" id="XP_009492141.1">
    <property type="nucleotide sequence ID" value="XM_009493866.1"/>
</dbReference>
<dbReference type="GeneID" id="20524753"/>
<name>A0A058ZDE6_FONAL</name>
<gene>
    <name evidence="2" type="ORF">H696_00028</name>
</gene>